<evidence type="ECO:0000256" key="7">
    <source>
        <dbReference type="ARBA" id="ARBA00022772"/>
    </source>
</evidence>
<keyword evidence="9 14" id="KW-0186">Copper</keyword>
<protein>
    <recommendedName>
        <fullName evidence="14">Amine oxidase</fullName>
        <ecNumber evidence="14">1.4.3.-</ecNumber>
    </recommendedName>
</protein>
<dbReference type="GO" id="GO:0048038">
    <property type="term" value="F:quinone binding"/>
    <property type="evidence" value="ECO:0007669"/>
    <property type="project" value="InterPro"/>
</dbReference>
<comment type="catalytic activity">
    <reaction evidence="13">
        <text>a primary methyl amine + O2 + H2O = an aldehyde + H2O2 + NH4(+)</text>
        <dbReference type="Rhea" id="RHEA:16153"/>
        <dbReference type="ChEBI" id="CHEBI:15377"/>
        <dbReference type="ChEBI" id="CHEBI:15379"/>
        <dbReference type="ChEBI" id="CHEBI:16240"/>
        <dbReference type="ChEBI" id="CHEBI:17478"/>
        <dbReference type="ChEBI" id="CHEBI:28938"/>
        <dbReference type="ChEBI" id="CHEBI:228804"/>
        <dbReference type="EC" id="1.4.3.21"/>
    </reaction>
    <physiologicalReaction direction="left-to-right" evidence="13">
        <dbReference type="Rhea" id="RHEA:16154"/>
    </physiologicalReaction>
</comment>
<evidence type="ECO:0000256" key="4">
    <source>
        <dbReference type="ARBA" id="ARBA00007983"/>
    </source>
</evidence>
<dbReference type="InterPro" id="IPR016182">
    <property type="entry name" value="Cu_amine_oxidase_N-reg"/>
</dbReference>
<keyword evidence="8 14" id="KW-0560">Oxidoreductase</keyword>
<gene>
    <name evidence="18" type="ORF">RJ641_009123</name>
</gene>
<comment type="cofactor">
    <cofactor evidence="2">
        <name>Zn(2+)</name>
        <dbReference type="ChEBI" id="CHEBI:29105"/>
    </cofactor>
</comment>
<dbReference type="SUPFAM" id="SSF54416">
    <property type="entry name" value="Amine oxidase N-terminal region"/>
    <property type="match status" value="2"/>
</dbReference>
<evidence type="ECO:0000313" key="18">
    <source>
        <dbReference type="EMBL" id="KAK6924797.1"/>
    </source>
</evidence>
<dbReference type="Pfam" id="PF01179">
    <property type="entry name" value="Cu_amine_oxid"/>
    <property type="match status" value="1"/>
</dbReference>
<dbReference type="PANTHER" id="PTHR10638:SF18">
    <property type="entry name" value="AMINE OXIDASE [COPPER-CONTAINING] ZETA, PEROXISOMAL"/>
    <property type="match status" value="1"/>
</dbReference>
<feature type="compositionally biased region" description="Low complexity" evidence="15">
    <location>
        <begin position="10"/>
        <end position="26"/>
    </location>
</feature>
<dbReference type="Gene3D" id="2.70.98.20">
    <property type="entry name" value="Copper amine oxidase, catalytic domain"/>
    <property type="match status" value="1"/>
</dbReference>
<dbReference type="GO" id="GO:0005777">
    <property type="term" value="C:peroxisome"/>
    <property type="evidence" value="ECO:0007669"/>
    <property type="project" value="UniProtKB-SubCell"/>
</dbReference>
<dbReference type="InterPro" id="IPR036460">
    <property type="entry name" value="Cu_amine_oxidase_C_sf"/>
</dbReference>
<dbReference type="InterPro" id="IPR015802">
    <property type="entry name" value="Cu_amine_oxidase_N3"/>
</dbReference>
<evidence type="ECO:0000256" key="10">
    <source>
        <dbReference type="ARBA" id="ARBA00023140"/>
    </source>
</evidence>
<name>A0AAN8Z4S3_9MAGN</name>
<dbReference type="InterPro" id="IPR000269">
    <property type="entry name" value="Cu_amine_oxidase"/>
</dbReference>
<accession>A0AAN8Z4S3</accession>
<evidence type="ECO:0000256" key="14">
    <source>
        <dbReference type="RuleBase" id="RU000672"/>
    </source>
</evidence>
<dbReference type="Gene3D" id="3.10.450.40">
    <property type="match status" value="2"/>
</dbReference>
<evidence type="ECO:0000256" key="5">
    <source>
        <dbReference type="ARBA" id="ARBA00011738"/>
    </source>
</evidence>
<keyword evidence="10" id="KW-0576">Peroxisome</keyword>
<evidence type="ECO:0000259" key="17">
    <source>
        <dbReference type="Pfam" id="PF02728"/>
    </source>
</evidence>
<evidence type="ECO:0000256" key="12">
    <source>
        <dbReference type="ARBA" id="ARBA00023211"/>
    </source>
</evidence>
<keyword evidence="7 14" id="KW-0801">TPQ</keyword>
<keyword evidence="12" id="KW-0464">Manganese</keyword>
<dbReference type="Proteomes" id="UP001370490">
    <property type="component" value="Unassembled WGS sequence"/>
</dbReference>
<feature type="domain" description="Copper amine oxidase catalytic" evidence="16">
    <location>
        <begin position="338"/>
        <end position="752"/>
    </location>
</feature>
<dbReference type="SUPFAM" id="SSF49998">
    <property type="entry name" value="Amine oxidase catalytic domain"/>
    <property type="match status" value="1"/>
</dbReference>
<sequence length="781" mass="86952">MASTPEKATPVVRVSQRESSSSAVPATEGVKDWNSVAAPAAGDRINDQESQKQKNGTLIRPVDSLPEEASTKGIPILLRAQTSHPLDPLSAAEISVAVATVRAAGATPEVRDGMRFIELVLVEPEKRIVALADAYFFPPFQPSLLPRVKGGPVIPSKLPPRRARLIVYNKKSNETNVWIVELSEVHAVARGGHHRGKVISSHVVQDVQPPMDAVEYAECEAVVKDYVPFQEAMKKRGIEDMDLVMVDAWCVGYYSDSDAPSRRLAKPLIFCRTESDCPMENGYARPVEGIYVVVDMQHMVVVEFEDRKLVPLPPADPLRNYTPGETRGGVDRSDVKPLHIIQPEGPSFRVDGHYVEWQKWNFRVGFTPREGLVLHSVAYVDGSRGRRAVAHRLSFVEMVVPYGDPNDPHYRKNAFDAGEDGLGKNAHSLKKVSSDPQGCDCLGFVKYFDAHFTNFTGGVETIENCVCLHEEDHGILWKHQDWRTGLAEVRRSRRLTLIMSMVSTGTSTRQVKLYILDGKIEAEVKLTGILSLGALQPSESRKYGTTIAPGLYAPVHQHFFVARMNMAVDCKPGEAFNQVVEVNVKVEEPGKSNIHSNAFYAEEKLLRSEMEAMRDCNPLTARHWIIRNTRTVNRTGQLTGYKLVPGSNCLPLAGAEAKFLRRAAFLKHNLWVTPYSRSEAFPGGEFPNQNPRVGEGLATWVKQNRPLEETDVVLWYIFGITHVPRLEDWPVMPVERIGFMLMPHGFFNCSPAVDVPPSPCELEIKDNVITKPIQNGLLAKL</sequence>
<feature type="region of interest" description="Disordered" evidence="15">
    <location>
        <begin position="1"/>
        <end position="65"/>
    </location>
</feature>
<keyword evidence="11" id="KW-1015">Disulfide bond</keyword>
<evidence type="ECO:0000256" key="2">
    <source>
        <dbReference type="ARBA" id="ARBA00001947"/>
    </source>
</evidence>
<dbReference type="EMBL" id="JBAMMX010000016">
    <property type="protein sequence ID" value="KAK6924797.1"/>
    <property type="molecule type" value="Genomic_DNA"/>
</dbReference>
<evidence type="ECO:0000313" key="19">
    <source>
        <dbReference type="Proteomes" id="UP001370490"/>
    </source>
</evidence>
<dbReference type="GO" id="GO:0005507">
    <property type="term" value="F:copper ion binding"/>
    <property type="evidence" value="ECO:0007669"/>
    <property type="project" value="InterPro"/>
</dbReference>
<evidence type="ECO:0000256" key="15">
    <source>
        <dbReference type="SAM" id="MobiDB-lite"/>
    </source>
</evidence>
<comment type="subcellular location">
    <subcellularLocation>
        <location evidence="3">Peroxisome</location>
    </subcellularLocation>
</comment>
<evidence type="ECO:0000256" key="3">
    <source>
        <dbReference type="ARBA" id="ARBA00004275"/>
    </source>
</evidence>
<keyword evidence="6 14" id="KW-0479">Metal-binding</keyword>
<evidence type="ECO:0000259" key="16">
    <source>
        <dbReference type="Pfam" id="PF01179"/>
    </source>
</evidence>
<dbReference type="NCBIfam" id="NF008559">
    <property type="entry name" value="PRK11504.1"/>
    <property type="match status" value="1"/>
</dbReference>
<organism evidence="18 19">
    <name type="scientific">Dillenia turbinata</name>
    <dbReference type="NCBI Taxonomy" id="194707"/>
    <lineage>
        <taxon>Eukaryota</taxon>
        <taxon>Viridiplantae</taxon>
        <taxon>Streptophyta</taxon>
        <taxon>Embryophyta</taxon>
        <taxon>Tracheophyta</taxon>
        <taxon>Spermatophyta</taxon>
        <taxon>Magnoliopsida</taxon>
        <taxon>eudicotyledons</taxon>
        <taxon>Gunneridae</taxon>
        <taxon>Pentapetalae</taxon>
        <taxon>Dilleniales</taxon>
        <taxon>Dilleniaceae</taxon>
        <taxon>Dillenia</taxon>
    </lineage>
</organism>
<comment type="cofactor">
    <cofactor evidence="14">
        <name>Cu cation</name>
        <dbReference type="ChEBI" id="CHEBI:23378"/>
    </cofactor>
    <text evidence="14">Contains 1 topaquinone per subunit.</text>
</comment>
<evidence type="ECO:0000256" key="11">
    <source>
        <dbReference type="ARBA" id="ARBA00023157"/>
    </source>
</evidence>
<dbReference type="Pfam" id="PF02728">
    <property type="entry name" value="Cu_amine_oxidN3"/>
    <property type="match status" value="1"/>
</dbReference>
<comment type="subunit">
    <text evidence="5">Homodimer.</text>
</comment>
<dbReference type="AlphaFoldDB" id="A0AAN8Z4S3"/>
<dbReference type="GO" id="GO:0008131">
    <property type="term" value="F:primary methylamine oxidase activity"/>
    <property type="evidence" value="ECO:0007669"/>
    <property type="project" value="UniProtKB-EC"/>
</dbReference>
<dbReference type="FunFam" id="3.10.450.40:FF:000004">
    <property type="entry name" value="Amine oxidase"/>
    <property type="match status" value="1"/>
</dbReference>
<dbReference type="PANTHER" id="PTHR10638">
    <property type="entry name" value="COPPER AMINE OXIDASE"/>
    <property type="match status" value="1"/>
</dbReference>
<dbReference type="InterPro" id="IPR015798">
    <property type="entry name" value="Cu_amine_oxidase_C"/>
</dbReference>
<evidence type="ECO:0000256" key="8">
    <source>
        <dbReference type="ARBA" id="ARBA00023002"/>
    </source>
</evidence>
<comment type="PTM">
    <text evidence="14">Topaquinone (TPQ) is generated by copper-dependent autoxidation of a specific tyrosyl residue.</text>
</comment>
<evidence type="ECO:0000256" key="6">
    <source>
        <dbReference type="ARBA" id="ARBA00022723"/>
    </source>
</evidence>
<dbReference type="FunFam" id="3.10.450.40:FF:000002">
    <property type="entry name" value="Amine oxidase"/>
    <property type="match status" value="1"/>
</dbReference>
<keyword evidence="19" id="KW-1185">Reference proteome</keyword>
<evidence type="ECO:0000256" key="13">
    <source>
        <dbReference type="ARBA" id="ARBA00051381"/>
    </source>
</evidence>
<dbReference type="FunFam" id="2.70.98.20:FF:000001">
    <property type="entry name" value="Amine oxidase"/>
    <property type="match status" value="1"/>
</dbReference>
<comment type="similarity">
    <text evidence="4 14">Belongs to the copper/topaquinone oxidase family.</text>
</comment>
<dbReference type="EC" id="1.4.3.-" evidence="14"/>
<comment type="cofactor">
    <cofactor evidence="1">
        <name>Cu cation</name>
        <dbReference type="ChEBI" id="CHEBI:23378"/>
    </cofactor>
</comment>
<reference evidence="18 19" key="1">
    <citation type="submission" date="2023-12" db="EMBL/GenBank/DDBJ databases">
        <title>A high-quality genome assembly for Dillenia turbinata (Dilleniales).</title>
        <authorList>
            <person name="Chanderbali A."/>
        </authorList>
    </citation>
    <scope>NUCLEOTIDE SEQUENCE [LARGE SCALE GENOMIC DNA]</scope>
    <source>
        <strain evidence="18">LSX21</strain>
        <tissue evidence="18">Leaf</tissue>
    </source>
</reference>
<evidence type="ECO:0000256" key="1">
    <source>
        <dbReference type="ARBA" id="ARBA00001935"/>
    </source>
</evidence>
<feature type="domain" description="Copper amine oxidase N3-terminal" evidence="17">
    <location>
        <begin position="209"/>
        <end position="312"/>
    </location>
</feature>
<comment type="caution">
    <text evidence="18">The sequence shown here is derived from an EMBL/GenBank/DDBJ whole genome shotgun (WGS) entry which is preliminary data.</text>
</comment>
<evidence type="ECO:0000256" key="9">
    <source>
        <dbReference type="ARBA" id="ARBA00023008"/>
    </source>
</evidence>
<dbReference type="GO" id="GO:0009308">
    <property type="term" value="P:amine metabolic process"/>
    <property type="evidence" value="ECO:0007669"/>
    <property type="project" value="UniProtKB-UniRule"/>
</dbReference>
<proteinExistence type="inferred from homology"/>